<dbReference type="InterPro" id="IPR036271">
    <property type="entry name" value="Tet_transcr_reg_TetR-rel_C_sf"/>
</dbReference>
<dbReference type="Gene3D" id="1.10.357.10">
    <property type="entry name" value="Tetracycline Repressor, domain 2"/>
    <property type="match status" value="1"/>
</dbReference>
<feature type="domain" description="HTH tetR-type" evidence="3">
    <location>
        <begin position="21"/>
        <end position="81"/>
    </location>
</feature>
<feature type="DNA-binding region" description="H-T-H motif" evidence="2">
    <location>
        <begin position="44"/>
        <end position="63"/>
    </location>
</feature>
<keyword evidence="5" id="KW-1185">Reference proteome</keyword>
<dbReference type="InterPro" id="IPR041673">
    <property type="entry name" value="TetR_C_23"/>
</dbReference>
<dbReference type="PRINTS" id="PR00455">
    <property type="entry name" value="HTHTETR"/>
</dbReference>
<dbReference type="InterPro" id="IPR009057">
    <property type="entry name" value="Homeodomain-like_sf"/>
</dbReference>
<protein>
    <submittedName>
        <fullName evidence="4">TetR family transcriptional regulator</fullName>
    </submittedName>
</protein>
<reference evidence="4 5" key="1">
    <citation type="submission" date="2019-03" db="EMBL/GenBank/DDBJ databases">
        <title>Genomic Encyclopedia of Type Strains, Phase III (KMG-III): the genomes of soil and plant-associated and newly described type strains.</title>
        <authorList>
            <person name="Whitman W."/>
        </authorList>
    </citation>
    <scope>NUCLEOTIDE SEQUENCE [LARGE SCALE GENOMIC DNA]</scope>
    <source>
        <strain evidence="4 5">VKM Ac-2575</strain>
    </source>
</reference>
<dbReference type="PROSITE" id="PS50977">
    <property type="entry name" value="HTH_TETR_2"/>
    <property type="match status" value="1"/>
</dbReference>
<dbReference type="SUPFAM" id="SSF46689">
    <property type="entry name" value="Homeodomain-like"/>
    <property type="match status" value="1"/>
</dbReference>
<dbReference type="PANTHER" id="PTHR30055">
    <property type="entry name" value="HTH-TYPE TRANSCRIPTIONAL REGULATOR RUTR"/>
    <property type="match status" value="1"/>
</dbReference>
<evidence type="ECO:0000313" key="5">
    <source>
        <dbReference type="Proteomes" id="UP000295151"/>
    </source>
</evidence>
<accession>A0A4R7TF48</accession>
<dbReference type="AlphaFoldDB" id="A0A4R7TF48"/>
<dbReference type="Pfam" id="PF17931">
    <property type="entry name" value="TetR_C_23"/>
    <property type="match status" value="1"/>
</dbReference>
<proteinExistence type="predicted"/>
<sequence length="233" mass="26281">MLGREVTTLTDVTDSATAKGEQTRELILSTALRLFREQGYGKTTMRVIAAEAGVSVGNAYYYYSSKEHLMQAYYDHLQTQHREATTDILAVEKTFTKRLGGVLHSWLEVSEPYHEFAGTFFKNAAEPKSPLSPFSEESRPAREASVEVFRRVVEGSDLKLAPDLKAELPELLWLMQMGIVLFWVHDDSDDLRRTKALIDRSVPLVDKLLRLTRIPGVRGVTNDIVGLIRSIKP</sequence>
<evidence type="ECO:0000259" key="3">
    <source>
        <dbReference type="PROSITE" id="PS50977"/>
    </source>
</evidence>
<dbReference type="EMBL" id="SOCE01000001">
    <property type="protein sequence ID" value="TDU90048.1"/>
    <property type="molecule type" value="Genomic_DNA"/>
</dbReference>
<dbReference type="InterPro" id="IPR050109">
    <property type="entry name" value="HTH-type_TetR-like_transc_reg"/>
</dbReference>
<keyword evidence="1 2" id="KW-0238">DNA-binding</keyword>
<dbReference type="SUPFAM" id="SSF48498">
    <property type="entry name" value="Tetracyclin repressor-like, C-terminal domain"/>
    <property type="match status" value="1"/>
</dbReference>
<comment type="caution">
    <text evidence="4">The sequence shown here is derived from an EMBL/GenBank/DDBJ whole genome shotgun (WGS) entry which is preliminary data.</text>
</comment>
<dbReference type="GO" id="GO:0003700">
    <property type="term" value="F:DNA-binding transcription factor activity"/>
    <property type="evidence" value="ECO:0007669"/>
    <property type="project" value="TreeGrafter"/>
</dbReference>
<dbReference type="InterPro" id="IPR001647">
    <property type="entry name" value="HTH_TetR"/>
</dbReference>
<dbReference type="Proteomes" id="UP000295151">
    <property type="component" value="Unassembled WGS sequence"/>
</dbReference>
<evidence type="ECO:0000313" key="4">
    <source>
        <dbReference type="EMBL" id="TDU90048.1"/>
    </source>
</evidence>
<gene>
    <name evidence="4" type="ORF">EV138_3631</name>
</gene>
<dbReference type="GO" id="GO:0000976">
    <property type="term" value="F:transcription cis-regulatory region binding"/>
    <property type="evidence" value="ECO:0007669"/>
    <property type="project" value="TreeGrafter"/>
</dbReference>
<dbReference type="Pfam" id="PF00440">
    <property type="entry name" value="TetR_N"/>
    <property type="match status" value="1"/>
</dbReference>
<evidence type="ECO:0000256" key="1">
    <source>
        <dbReference type="ARBA" id="ARBA00023125"/>
    </source>
</evidence>
<name>A0A4R7TF48_9ACTN</name>
<dbReference type="PANTHER" id="PTHR30055:SF146">
    <property type="entry name" value="HTH-TYPE TRANSCRIPTIONAL DUAL REGULATOR CECR"/>
    <property type="match status" value="1"/>
</dbReference>
<evidence type="ECO:0000256" key="2">
    <source>
        <dbReference type="PROSITE-ProRule" id="PRU00335"/>
    </source>
</evidence>
<organism evidence="4 5">
    <name type="scientific">Kribbella voronezhensis</name>
    <dbReference type="NCBI Taxonomy" id="2512212"/>
    <lineage>
        <taxon>Bacteria</taxon>
        <taxon>Bacillati</taxon>
        <taxon>Actinomycetota</taxon>
        <taxon>Actinomycetes</taxon>
        <taxon>Propionibacteriales</taxon>
        <taxon>Kribbellaceae</taxon>
        <taxon>Kribbella</taxon>
    </lineage>
</organism>